<sequence length="172" mass="18214">MTGCGCTTPVAMVKGLVCITPSSSTTAATMPQALFRTVRRTRGAQRNVPSVSSPAMHHEGNGVGGSDPRPGNAVPVPKTWDSSNQHSMDPGTFLDTQRGLLLEDLTTLTRDRRRLPPCSWPPSPARDGGSSLQEEENRQATMAASGSEGTANDPTRVSPQPFSSLFSPSHQS</sequence>
<dbReference type="HOGENOM" id="CLU_1734475_0_0_1"/>
<feature type="compositionally biased region" description="Polar residues" evidence="1">
    <location>
        <begin position="139"/>
        <end position="157"/>
    </location>
</feature>
<reference evidence="2" key="2">
    <citation type="submission" date="2015-06" db="UniProtKB">
        <authorList>
            <consortium name="EnsemblPlants"/>
        </authorList>
    </citation>
    <scope>IDENTIFICATION</scope>
</reference>
<keyword evidence="3" id="KW-1185">Reference proteome</keyword>
<reference evidence="3" key="1">
    <citation type="submission" date="2013-06" db="EMBL/GenBank/DDBJ databases">
        <authorList>
            <person name="Zhao Q."/>
        </authorList>
    </citation>
    <scope>NUCLEOTIDE SEQUENCE</scope>
    <source>
        <strain evidence="3">cv. W1943</strain>
    </source>
</reference>
<evidence type="ECO:0000313" key="2">
    <source>
        <dbReference type="EnsemblPlants" id="ORUFI12G05000.1"/>
    </source>
</evidence>
<feature type="region of interest" description="Disordered" evidence="1">
    <location>
        <begin position="44"/>
        <end position="172"/>
    </location>
</feature>
<proteinExistence type="predicted"/>
<evidence type="ECO:0000256" key="1">
    <source>
        <dbReference type="SAM" id="MobiDB-lite"/>
    </source>
</evidence>
<dbReference type="AlphaFoldDB" id="A0A0E0REE4"/>
<dbReference type="EnsemblPlants" id="ORUFI12G05000.1">
    <property type="protein sequence ID" value="ORUFI12G05000.1"/>
    <property type="gene ID" value="ORUFI12G05000"/>
</dbReference>
<accession>A0A0E0REE4</accession>
<feature type="compositionally biased region" description="Low complexity" evidence="1">
    <location>
        <begin position="158"/>
        <end position="172"/>
    </location>
</feature>
<dbReference type="Proteomes" id="UP000008022">
    <property type="component" value="Unassembled WGS sequence"/>
</dbReference>
<name>A0A0E0REE4_ORYRU</name>
<evidence type="ECO:0000313" key="3">
    <source>
        <dbReference type="Proteomes" id="UP000008022"/>
    </source>
</evidence>
<protein>
    <submittedName>
        <fullName evidence="2">Uncharacterized protein</fullName>
    </submittedName>
</protein>
<organism evidence="2 3">
    <name type="scientific">Oryza rufipogon</name>
    <name type="common">Brownbeard rice</name>
    <name type="synonym">Asian wild rice</name>
    <dbReference type="NCBI Taxonomy" id="4529"/>
    <lineage>
        <taxon>Eukaryota</taxon>
        <taxon>Viridiplantae</taxon>
        <taxon>Streptophyta</taxon>
        <taxon>Embryophyta</taxon>
        <taxon>Tracheophyta</taxon>
        <taxon>Spermatophyta</taxon>
        <taxon>Magnoliopsida</taxon>
        <taxon>Liliopsida</taxon>
        <taxon>Poales</taxon>
        <taxon>Poaceae</taxon>
        <taxon>BOP clade</taxon>
        <taxon>Oryzoideae</taxon>
        <taxon>Oryzeae</taxon>
        <taxon>Oryzinae</taxon>
        <taxon>Oryza</taxon>
    </lineage>
</organism>
<dbReference type="Gramene" id="ORUFI12G05000.1">
    <property type="protein sequence ID" value="ORUFI12G05000.1"/>
    <property type="gene ID" value="ORUFI12G05000"/>
</dbReference>